<name>A0ACB5UFH6_9FIRM</name>
<reference evidence="1" key="1">
    <citation type="submission" date="2023-09" db="EMBL/GenBank/DDBJ databases">
        <title>Vallitalea sediminicola and Vallitalea maricola sp. nov., anaerobic bacteria isolated from marine sediment.</title>
        <authorList>
            <person name="Hirano S."/>
            <person name="Maeda A."/>
            <person name="Terahara T."/>
            <person name="Mori K."/>
            <person name="Hamada M."/>
            <person name="Matsumoto R."/>
            <person name="Kobayashi T."/>
        </authorList>
    </citation>
    <scope>NUCLEOTIDE SEQUENCE</scope>
    <source>
        <strain evidence="1">AN17-2</strain>
    </source>
</reference>
<keyword evidence="2" id="KW-1185">Reference proteome</keyword>
<evidence type="ECO:0000313" key="2">
    <source>
        <dbReference type="Proteomes" id="UP001374599"/>
    </source>
</evidence>
<protein>
    <submittedName>
        <fullName evidence="1">Uncharacterized protein</fullName>
    </submittedName>
</protein>
<gene>
    <name evidence="1" type="ORF">AN2V17_04340</name>
</gene>
<sequence length="83" mass="9932">MKTNIINQDKRIEENKVIIKKTTEDVLSKNDLMIMKHKAQEEKERLKDSMRQIKKRYDALTNQEKEIDELISMIPDEEVTLED</sequence>
<dbReference type="EMBL" id="BTPU01000005">
    <property type="protein sequence ID" value="GMQ61206.1"/>
    <property type="molecule type" value="Genomic_DNA"/>
</dbReference>
<proteinExistence type="predicted"/>
<comment type="caution">
    <text evidence="1">The sequence shown here is derived from an EMBL/GenBank/DDBJ whole genome shotgun (WGS) entry which is preliminary data.</text>
</comment>
<dbReference type="Proteomes" id="UP001374599">
    <property type="component" value="Unassembled WGS sequence"/>
</dbReference>
<organism evidence="1 2">
    <name type="scientific">Vallitalea maricola</name>
    <dbReference type="NCBI Taxonomy" id="3074433"/>
    <lineage>
        <taxon>Bacteria</taxon>
        <taxon>Bacillati</taxon>
        <taxon>Bacillota</taxon>
        <taxon>Clostridia</taxon>
        <taxon>Lachnospirales</taxon>
        <taxon>Vallitaleaceae</taxon>
        <taxon>Vallitalea</taxon>
    </lineage>
</organism>
<accession>A0ACB5UFH6</accession>
<evidence type="ECO:0000313" key="1">
    <source>
        <dbReference type="EMBL" id="GMQ61206.1"/>
    </source>
</evidence>